<dbReference type="AlphaFoldDB" id="A0A067M0T7"/>
<evidence type="ECO:0000259" key="4">
    <source>
        <dbReference type="Pfam" id="PF07992"/>
    </source>
</evidence>
<dbReference type="Gene3D" id="3.50.50.60">
    <property type="entry name" value="FAD/NAD(P)-binding domain"/>
    <property type="match status" value="3"/>
</dbReference>
<keyword evidence="3" id="KW-0560">Oxidoreductase</keyword>
<dbReference type="SUPFAM" id="SSF51905">
    <property type="entry name" value="FAD/NAD(P)-binding domain"/>
    <property type="match status" value="2"/>
</dbReference>
<dbReference type="InterPro" id="IPR023753">
    <property type="entry name" value="FAD/NAD-binding_dom"/>
</dbReference>
<evidence type="ECO:0000256" key="2">
    <source>
        <dbReference type="ARBA" id="ARBA00022827"/>
    </source>
</evidence>
<dbReference type="Pfam" id="PF07992">
    <property type="entry name" value="Pyr_redox_2"/>
    <property type="match status" value="1"/>
</dbReference>
<evidence type="ECO:0000313" key="5">
    <source>
        <dbReference type="EMBL" id="KDQ09323.1"/>
    </source>
</evidence>
<dbReference type="InParanoid" id="A0A067M0T7"/>
<protein>
    <recommendedName>
        <fullName evidence="4">FAD/NAD(P)-binding domain-containing protein</fullName>
    </recommendedName>
</protein>
<organism evidence="5 6">
    <name type="scientific">Botryobasidium botryosum (strain FD-172 SS1)</name>
    <dbReference type="NCBI Taxonomy" id="930990"/>
    <lineage>
        <taxon>Eukaryota</taxon>
        <taxon>Fungi</taxon>
        <taxon>Dikarya</taxon>
        <taxon>Basidiomycota</taxon>
        <taxon>Agaricomycotina</taxon>
        <taxon>Agaricomycetes</taxon>
        <taxon>Cantharellales</taxon>
        <taxon>Botryobasidiaceae</taxon>
        <taxon>Botryobasidium</taxon>
    </lineage>
</organism>
<keyword evidence="2" id="KW-0274">FAD</keyword>
<dbReference type="STRING" id="930990.A0A067M0T7"/>
<reference evidence="6" key="1">
    <citation type="journal article" date="2014" name="Proc. Natl. Acad. Sci. U.S.A.">
        <title>Extensive sampling of basidiomycete genomes demonstrates inadequacy of the white-rot/brown-rot paradigm for wood decay fungi.</title>
        <authorList>
            <person name="Riley R."/>
            <person name="Salamov A.A."/>
            <person name="Brown D.W."/>
            <person name="Nagy L.G."/>
            <person name="Floudas D."/>
            <person name="Held B.W."/>
            <person name="Levasseur A."/>
            <person name="Lombard V."/>
            <person name="Morin E."/>
            <person name="Otillar R."/>
            <person name="Lindquist E.A."/>
            <person name="Sun H."/>
            <person name="LaButti K.M."/>
            <person name="Schmutz J."/>
            <person name="Jabbour D."/>
            <person name="Luo H."/>
            <person name="Baker S.E."/>
            <person name="Pisabarro A.G."/>
            <person name="Walton J.D."/>
            <person name="Blanchette R.A."/>
            <person name="Henrissat B."/>
            <person name="Martin F."/>
            <person name="Cullen D."/>
            <person name="Hibbett D.S."/>
            <person name="Grigoriev I.V."/>
        </authorList>
    </citation>
    <scope>NUCLEOTIDE SEQUENCE [LARGE SCALE GENOMIC DNA]</scope>
    <source>
        <strain evidence="6">FD-172 SS1</strain>
    </source>
</reference>
<dbReference type="OrthoDB" id="2915840at2759"/>
<evidence type="ECO:0000256" key="3">
    <source>
        <dbReference type="ARBA" id="ARBA00023002"/>
    </source>
</evidence>
<evidence type="ECO:0000256" key="1">
    <source>
        <dbReference type="ARBA" id="ARBA00022630"/>
    </source>
</evidence>
<proteinExistence type="predicted"/>
<keyword evidence="6" id="KW-1185">Reference proteome</keyword>
<dbReference type="InterPro" id="IPR050346">
    <property type="entry name" value="FMO-like"/>
</dbReference>
<dbReference type="PANTHER" id="PTHR23023">
    <property type="entry name" value="DIMETHYLANILINE MONOOXYGENASE"/>
    <property type="match status" value="1"/>
</dbReference>
<keyword evidence="1" id="KW-0285">Flavoprotein</keyword>
<dbReference type="Proteomes" id="UP000027195">
    <property type="component" value="Unassembled WGS sequence"/>
</dbReference>
<sequence length="556" mass="60861">MSQSARVVIIGAGAAGLVTAKTLLDDGFHNLSVLTRDTTVGGVWAAHRIYPGLKLNNVHGEFHFSSHPMPPLPKTSAQRLEGEDLCRYLESFAEQFLKGKIRFGVEVLKIERGANGSGWTLRLEDLQSGNRESLECDKLVLCTGGCSRPHIPPNLSPKAAEARGFKGPVIHSSTLGTTAQRVLSSTKPASESKSGTVVVAGGGKSAQDAAAYFTNQGRKVTMVFSKADSFLATSTPLPDFIRKSRLLAVMGPHINLRTKLERFLHNTRPGSFIVRRFWDLLASASLQAAIPQPSPLHDTHSLYWGVRSNDEGVITPDSFYGLAREGKIKLVAPARVVDYGADGHSLVLSDGSTIEADAVVYGTGFTSSWKDIFDESFMHEIGLARHEGKDNTTWDYLSLRNPPPIATEDEWSPAIYRGIVPAKSILKRDLAINGGIITTNNGHVFETTSHWISSFFLADPFMRLPSTTEQAIAHAERNAAWLKQRYPGTFACVNESYSSNVAFWSWPQLVDELLEDMDLPAMRSGGSWLTWPFKVNNISQIATVGEERRQKRAAAA</sequence>
<gene>
    <name evidence="5" type="ORF">BOTBODRAFT_148267</name>
</gene>
<dbReference type="GO" id="GO:0016491">
    <property type="term" value="F:oxidoreductase activity"/>
    <property type="evidence" value="ECO:0007669"/>
    <property type="project" value="UniProtKB-KW"/>
</dbReference>
<feature type="domain" description="FAD/NAD(P)-binding" evidence="4">
    <location>
        <begin position="6"/>
        <end position="223"/>
    </location>
</feature>
<evidence type="ECO:0000313" key="6">
    <source>
        <dbReference type="Proteomes" id="UP000027195"/>
    </source>
</evidence>
<accession>A0A067M0T7</accession>
<dbReference type="InterPro" id="IPR036188">
    <property type="entry name" value="FAD/NAD-bd_sf"/>
</dbReference>
<dbReference type="HOGENOM" id="CLU_035533_0_0_1"/>
<dbReference type="PRINTS" id="PR00411">
    <property type="entry name" value="PNDRDTASEI"/>
</dbReference>
<name>A0A067M0T7_BOTB1</name>
<dbReference type="EMBL" id="KL198080">
    <property type="protein sequence ID" value="KDQ09323.1"/>
    <property type="molecule type" value="Genomic_DNA"/>
</dbReference>